<accession>A0AAW1K0D9</accession>
<keyword evidence="3" id="KW-1185">Reference proteome</keyword>
<dbReference type="Proteomes" id="UP001458880">
    <property type="component" value="Unassembled WGS sequence"/>
</dbReference>
<evidence type="ECO:0000256" key="1">
    <source>
        <dbReference type="SAM" id="MobiDB-lite"/>
    </source>
</evidence>
<dbReference type="EMBL" id="JASPKY010000276">
    <property type="protein sequence ID" value="KAK9711658.1"/>
    <property type="molecule type" value="Genomic_DNA"/>
</dbReference>
<reference evidence="2 3" key="1">
    <citation type="journal article" date="2024" name="BMC Genomics">
        <title>De novo assembly and annotation of Popillia japonica's genome with initial clues to its potential as an invasive pest.</title>
        <authorList>
            <person name="Cucini C."/>
            <person name="Boschi S."/>
            <person name="Funari R."/>
            <person name="Cardaioli E."/>
            <person name="Iannotti N."/>
            <person name="Marturano G."/>
            <person name="Paoli F."/>
            <person name="Bruttini M."/>
            <person name="Carapelli A."/>
            <person name="Frati F."/>
            <person name="Nardi F."/>
        </authorList>
    </citation>
    <scope>NUCLEOTIDE SEQUENCE [LARGE SCALE GENOMIC DNA]</scope>
    <source>
        <strain evidence="2">DMR45628</strain>
    </source>
</reference>
<feature type="region of interest" description="Disordered" evidence="1">
    <location>
        <begin position="72"/>
        <end position="98"/>
    </location>
</feature>
<dbReference type="AlphaFoldDB" id="A0AAW1K0D9"/>
<evidence type="ECO:0000313" key="2">
    <source>
        <dbReference type="EMBL" id="KAK9711658.1"/>
    </source>
</evidence>
<gene>
    <name evidence="2" type="ORF">QE152_g25324</name>
</gene>
<sequence>MSTGGTRDTNRAAGGTRCNERNFVTNECRLVELATRTEPQAERDCTCDVAVTVIAVSIAKWKQLVVEQRQAGRRCDGAKKTTGNSMTPTHYTPGRRQL</sequence>
<name>A0AAW1K0D9_POPJA</name>
<evidence type="ECO:0000313" key="3">
    <source>
        <dbReference type="Proteomes" id="UP001458880"/>
    </source>
</evidence>
<protein>
    <submittedName>
        <fullName evidence="2">Uncharacterized protein</fullName>
    </submittedName>
</protein>
<organism evidence="2 3">
    <name type="scientific">Popillia japonica</name>
    <name type="common">Japanese beetle</name>
    <dbReference type="NCBI Taxonomy" id="7064"/>
    <lineage>
        <taxon>Eukaryota</taxon>
        <taxon>Metazoa</taxon>
        <taxon>Ecdysozoa</taxon>
        <taxon>Arthropoda</taxon>
        <taxon>Hexapoda</taxon>
        <taxon>Insecta</taxon>
        <taxon>Pterygota</taxon>
        <taxon>Neoptera</taxon>
        <taxon>Endopterygota</taxon>
        <taxon>Coleoptera</taxon>
        <taxon>Polyphaga</taxon>
        <taxon>Scarabaeiformia</taxon>
        <taxon>Scarabaeidae</taxon>
        <taxon>Rutelinae</taxon>
        <taxon>Popillia</taxon>
    </lineage>
</organism>
<feature type="compositionally biased region" description="Polar residues" evidence="1">
    <location>
        <begin position="81"/>
        <end position="90"/>
    </location>
</feature>
<comment type="caution">
    <text evidence="2">The sequence shown here is derived from an EMBL/GenBank/DDBJ whole genome shotgun (WGS) entry which is preliminary data.</text>
</comment>
<proteinExistence type="predicted"/>